<name>A0A1V0EDN3_9CAUD</name>
<evidence type="ECO:0000313" key="4">
    <source>
        <dbReference type="Proteomes" id="UP000222485"/>
    </source>
</evidence>
<feature type="transmembrane region" description="Helical" evidence="2">
    <location>
        <begin position="39"/>
        <end position="62"/>
    </location>
</feature>
<organism evidence="3 4">
    <name type="scientific">Caulobacter phage Ccr32</name>
    <dbReference type="NCBI Taxonomy" id="1959738"/>
    <lineage>
        <taxon>Viruses</taxon>
        <taxon>Duplodnaviria</taxon>
        <taxon>Heunggongvirae</taxon>
        <taxon>Uroviricota</taxon>
        <taxon>Caudoviricetes</taxon>
        <taxon>Jeanschmidtviridae</taxon>
        <taxon>Shapirovirus</taxon>
        <taxon>Shapirovirus cbk</taxon>
    </lineage>
</organism>
<dbReference type="Proteomes" id="UP000222485">
    <property type="component" value="Genome"/>
</dbReference>
<dbReference type="EMBL" id="KY555146">
    <property type="protein sequence ID" value="ARB15021.1"/>
    <property type="molecule type" value="Genomic_DNA"/>
</dbReference>
<keyword evidence="2" id="KW-0472">Membrane</keyword>
<evidence type="ECO:0000313" key="3">
    <source>
        <dbReference type="EMBL" id="ARB15021.1"/>
    </source>
</evidence>
<proteinExistence type="predicted"/>
<evidence type="ECO:0000256" key="1">
    <source>
        <dbReference type="SAM" id="MobiDB-lite"/>
    </source>
</evidence>
<gene>
    <name evidence="3" type="ORF">Ccr32_gp103</name>
</gene>
<sequence>MTPPWIAAPLRVCGNFFRWVRLTLDTLCDRPDHLQRLSIIGSGMAAFPLIIGIIAILVHFGLHGPDSAAALATIPIIGNMGYGALALYALSQVALLGIIKGVRLSGPGGVNVEIETTSGDGDGLSDTHTTIVERGRRHGRDHDCAPNPQAGSGAGAITE</sequence>
<feature type="region of interest" description="Disordered" evidence="1">
    <location>
        <begin position="135"/>
        <end position="159"/>
    </location>
</feature>
<accession>A0A1V0EDN3</accession>
<evidence type="ECO:0008006" key="5">
    <source>
        <dbReference type="Google" id="ProtNLM"/>
    </source>
</evidence>
<reference evidence="4" key="1">
    <citation type="journal article" date="2017" name="Curr. Microbiol.">
        <title>Genomic Diversity of Type B3 Bacteriophages of Caulobacter crescentus.</title>
        <authorList>
            <person name="Ash K.T."/>
            <person name="Drake K.M."/>
            <person name="Gibbs W.S."/>
            <person name="Ely B."/>
        </authorList>
    </citation>
    <scope>NUCLEOTIDE SEQUENCE [LARGE SCALE GENOMIC DNA]</scope>
</reference>
<evidence type="ECO:0000256" key="2">
    <source>
        <dbReference type="SAM" id="Phobius"/>
    </source>
</evidence>
<feature type="transmembrane region" description="Helical" evidence="2">
    <location>
        <begin position="68"/>
        <end position="90"/>
    </location>
</feature>
<keyword evidence="2" id="KW-1133">Transmembrane helix</keyword>
<protein>
    <recommendedName>
        <fullName evidence="5">Holin protein</fullName>
    </recommendedName>
</protein>
<keyword evidence="2" id="KW-0812">Transmembrane</keyword>